<evidence type="ECO:0000256" key="7">
    <source>
        <dbReference type="PIRSR" id="PIRSR600760-2"/>
    </source>
</evidence>
<dbReference type="PRINTS" id="PR01959">
    <property type="entry name" value="SBIMPHPHTASE"/>
</dbReference>
<sequence>MILLQQVLDHIKAGILQTGQFIREEAYQFSADRIERKGFNDLVSYVDKEAEKMLVSSCSEALPEAGFITEEGTKTERKVEYNWIIDPLDGTTNFTHGLPVYSISVALMRNEKLVIGVVYEINRDEFFYAVEGSPAYCNDEEIKVSKVNTLSESLLATGFPYYDFEQMQSYLKILNDFMQSTHGLRRMGSAAVDLAYVACGRFEGFFEYNLNAWDVAAGAFIVQQAGGQVTDFKGGNDFVFGREIVASSNVQNEMLQVIQKHWQNKEPKA</sequence>
<feature type="binding site" evidence="7">
    <location>
        <position position="70"/>
    </location>
    <ligand>
        <name>Mg(2+)</name>
        <dbReference type="ChEBI" id="CHEBI:18420"/>
        <label>1</label>
        <note>catalytic</note>
    </ligand>
</feature>
<evidence type="ECO:0000256" key="1">
    <source>
        <dbReference type="ARBA" id="ARBA00001033"/>
    </source>
</evidence>
<feature type="binding site" evidence="7">
    <location>
        <position position="86"/>
    </location>
    <ligand>
        <name>Mg(2+)</name>
        <dbReference type="ChEBI" id="CHEBI:18420"/>
        <label>1</label>
        <note>catalytic</note>
    </ligand>
</feature>
<dbReference type="InterPro" id="IPR033942">
    <property type="entry name" value="IMPase"/>
</dbReference>
<feature type="binding site" evidence="7">
    <location>
        <position position="214"/>
    </location>
    <ligand>
        <name>Mg(2+)</name>
        <dbReference type="ChEBI" id="CHEBI:18420"/>
        <label>1</label>
        <note>catalytic</note>
    </ligand>
</feature>
<dbReference type="Gene3D" id="3.30.540.10">
    <property type="entry name" value="Fructose-1,6-Bisphosphatase, subunit A, domain 1"/>
    <property type="match status" value="1"/>
</dbReference>
<dbReference type="PANTHER" id="PTHR20854">
    <property type="entry name" value="INOSITOL MONOPHOSPHATASE"/>
    <property type="match status" value="1"/>
</dbReference>
<evidence type="ECO:0000256" key="8">
    <source>
        <dbReference type="RuleBase" id="RU364068"/>
    </source>
</evidence>
<protein>
    <recommendedName>
        <fullName evidence="8">Inositol-1-monophosphatase</fullName>
        <ecNumber evidence="8">3.1.3.25</ecNumber>
    </recommendedName>
</protein>
<name>A0A974WNI3_9BACT</name>
<comment type="catalytic activity">
    <reaction evidence="1 8">
        <text>a myo-inositol phosphate + H2O = myo-inositol + phosphate</text>
        <dbReference type="Rhea" id="RHEA:24056"/>
        <dbReference type="ChEBI" id="CHEBI:15377"/>
        <dbReference type="ChEBI" id="CHEBI:17268"/>
        <dbReference type="ChEBI" id="CHEBI:43474"/>
        <dbReference type="ChEBI" id="CHEBI:84139"/>
        <dbReference type="EC" id="3.1.3.25"/>
    </reaction>
</comment>
<dbReference type="FunFam" id="3.30.540.10:FF:000003">
    <property type="entry name" value="Inositol-1-monophosphatase"/>
    <property type="match status" value="1"/>
</dbReference>
<dbReference type="InterPro" id="IPR020583">
    <property type="entry name" value="Inositol_monoP_metal-BS"/>
</dbReference>
<dbReference type="CDD" id="cd01639">
    <property type="entry name" value="IMPase"/>
    <property type="match status" value="1"/>
</dbReference>
<evidence type="ECO:0000256" key="4">
    <source>
        <dbReference type="ARBA" id="ARBA00022723"/>
    </source>
</evidence>
<comment type="similarity">
    <text evidence="3 8">Belongs to the inositol monophosphatase superfamily.</text>
</comment>
<dbReference type="KEGG" id="fuv:JR347_06540"/>
<keyword evidence="10" id="KW-1185">Reference proteome</keyword>
<dbReference type="GO" id="GO:0006020">
    <property type="term" value="P:inositol metabolic process"/>
    <property type="evidence" value="ECO:0007669"/>
    <property type="project" value="TreeGrafter"/>
</dbReference>
<dbReference type="InterPro" id="IPR020550">
    <property type="entry name" value="Inositol_monophosphatase_CS"/>
</dbReference>
<dbReference type="FunFam" id="3.40.190.80:FF:000002">
    <property type="entry name" value="Inositol-1-monophosphatase"/>
    <property type="match status" value="1"/>
</dbReference>
<dbReference type="AlphaFoldDB" id="A0A974WNI3"/>
<dbReference type="PROSITE" id="PS00629">
    <property type="entry name" value="IMP_1"/>
    <property type="match status" value="1"/>
</dbReference>
<evidence type="ECO:0000256" key="5">
    <source>
        <dbReference type="ARBA" id="ARBA00022801"/>
    </source>
</evidence>
<dbReference type="GO" id="GO:0046854">
    <property type="term" value="P:phosphatidylinositol phosphate biosynthetic process"/>
    <property type="evidence" value="ECO:0007669"/>
    <property type="project" value="InterPro"/>
</dbReference>
<dbReference type="EC" id="3.1.3.25" evidence="8"/>
<dbReference type="InterPro" id="IPR000760">
    <property type="entry name" value="Inositol_monophosphatase-like"/>
</dbReference>
<evidence type="ECO:0000256" key="2">
    <source>
        <dbReference type="ARBA" id="ARBA00001946"/>
    </source>
</evidence>
<dbReference type="PANTHER" id="PTHR20854:SF4">
    <property type="entry name" value="INOSITOL-1-MONOPHOSPHATASE-RELATED"/>
    <property type="match status" value="1"/>
</dbReference>
<organism evidence="9 10">
    <name type="scientific">Fulvivirga lutea</name>
    <dbReference type="NCBI Taxonomy" id="2810512"/>
    <lineage>
        <taxon>Bacteria</taxon>
        <taxon>Pseudomonadati</taxon>
        <taxon>Bacteroidota</taxon>
        <taxon>Cytophagia</taxon>
        <taxon>Cytophagales</taxon>
        <taxon>Fulvivirgaceae</taxon>
        <taxon>Fulvivirga</taxon>
    </lineage>
</organism>
<feature type="binding site" evidence="7">
    <location>
        <position position="88"/>
    </location>
    <ligand>
        <name>Mg(2+)</name>
        <dbReference type="ChEBI" id="CHEBI:18420"/>
        <label>1</label>
        <note>catalytic</note>
    </ligand>
</feature>
<evidence type="ECO:0000256" key="3">
    <source>
        <dbReference type="ARBA" id="ARBA00009759"/>
    </source>
</evidence>
<dbReference type="PROSITE" id="PS00630">
    <property type="entry name" value="IMP_2"/>
    <property type="match status" value="1"/>
</dbReference>
<dbReference type="EMBL" id="CP070608">
    <property type="protein sequence ID" value="QSE98733.1"/>
    <property type="molecule type" value="Genomic_DNA"/>
</dbReference>
<dbReference type="Proteomes" id="UP000662783">
    <property type="component" value="Chromosome"/>
</dbReference>
<keyword evidence="6 7" id="KW-0460">Magnesium</keyword>
<keyword evidence="4 7" id="KW-0479">Metal-binding</keyword>
<dbReference type="SUPFAM" id="SSF56655">
    <property type="entry name" value="Carbohydrate phosphatase"/>
    <property type="match status" value="1"/>
</dbReference>
<reference evidence="9" key="1">
    <citation type="submission" date="2021-02" db="EMBL/GenBank/DDBJ databases">
        <title>Fulvivirga sp. S481 isolated from sea water.</title>
        <authorList>
            <person name="Bae S.S."/>
            <person name="Baek K."/>
        </authorList>
    </citation>
    <scope>NUCLEOTIDE SEQUENCE</scope>
    <source>
        <strain evidence="9">S481</strain>
    </source>
</reference>
<gene>
    <name evidence="9" type="ORF">JR347_06540</name>
</gene>
<keyword evidence="5 8" id="KW-0378">Hydrolase</keyword>
<evidence type="ECO:0000256" key="6">
    <source>
        <dbReference type="ARBA" id="ARBA00022842"/>
    </source>
</evidence>
<dbReference type="Gene3D" id="3.40.190.80">
    <property type="match status" value="1"/>
</dbReference>
<dbReference type="GO" id="GO:0046872">
    <property type="term" value="F:metal ion binding"/>
    <property type="evidence" value="ECO:0007669"/>
    <property type="project" value="UniProtKB-KW"/>
</dbReference>
<dbReference type="PRINTS" id="PR00377">
    <property type="entry name" value="IMPHPHTASES"/>
</dbReference>
<evidence type="ECO:0000313" key="9">
    <source>
        <dbReference type="EMBL" id="QSE98733.1"/>
    </source>
</evidence>
<dbReference type="InterPro" id="IPR022337">
    <property type="entry name" value="Inositol_monophosphatase_SuhB"/>
</dbReference>
<comment type="cofactor">
    <cofactor evidence="2 7 8">
        <name>Mg(2+)</name>
        <dbReference type="ChEBI" id="CHEBI:18420"/>
    </cofactor>
</comment>
<dbReference type="RefSeq" id="WP_205723247.1">
    <property type="nucleotide sequence ID" value="NZ_CP070608.1"/>
</dbReference>
<dbReference type="Pfam" id="PF00459">
    <property type="entry name" value="Inositol_P"/>
    <property type="match status" value="1"/>
</dbReference>
<dbReference type="GO" id="GO:0008934">
    <property type="term" value="F:inositol monophosphate 1-phosphatase activity"/>
    <property type="evidence" value="ECO:0007669"/>
    <property type="project" value="InterPro"/>
</dbReference>
<evidence type="ECO:0000313" key="10">
    <source>
        <dbReference type="Proteomes" id="UP000662783"/>
    </source>
</evidence>
<feature type="binding site" evidence="7">
    <location>
        <position position="89"/>
    </location>
    <ligand>
        <name>Mg(2+)</name>
        <dbReference type="ChEBI" id="CHEBI:18420"/>
        <label>1</label>
        <note>catalytic</note>
    </ligand>
</feature>
<accession>A0A974WNI3</accession>
<dbReference type="GO" id="GO:0007165">
    <property type="term" value="P:signal transduction"/>
    <property type="evidence" value="ECO:0007669"/>
    <property type="project" value="TreeGrafter"/>
</dbReference>
<proteinExistence type="inferred from homology"/>